<dbReference type="EMBL" id="JBHUDC010000002">
    <property type="protein sequence ID" value="MFD1512548.1"/>
    <property type="molecule type" value="Genomic_DNA"/>
</dbReference>
<evidence type="ECO:0000313" key="2">
    <source>
        <dbReference type="EMBL" id="MFD1512548.1"/>
    </source>
</evidence>
<comment type="caution">
    <text evidence="2">The sequence shown here is derived from an EMBL/GenBank/DDBJ whole genome shotgun (WGS) entry which is preliminary data.</text>
</comment>
<dbReference type="RefSeq" id="WP_250872521.1">
    <property type="nucleotide sequence ID" value="NZ_JALXFV010000002.1"/>
</dbReference>
<keyword evidence="1" id="KW-1133">Transmembrane helix</keyword>
<feature type="transmembrane region" description="Helical" evidence="1">
    <location>
        <begin position="20"/>
        <end position="42"/>
    </location>
</feature>
<reference evidence="2 3" key="1">
    <citation type="journal article" date="2019" name="Int. J. Syst. Evol. Microbiol.">
        <title>The Global Catalogue of Microorganisms (GCM) 10K type strain sequencing project: providing services to taxonomists for standard genome sequencing and annotation.</title>
        <authorList>
            <consortium name="The Broad Institute Genomics Platform"/>
            <consortium name="The Broad Institute Genome Sequencing Center for Infectious Disease"/>
            <person name="Wu L."/>
            <person name="Ma J."/>
        </authorList>
    </citation>
    <scope>NUCLEOTIDE SEQUENCE [LARGE SCALE GENOMIC DNA]</scope>
    <source>
        <strain evidence="2 3">CGMCC 1.12563</strain>
    </source>
</reference>
<organism evidence="2 3">
    <name type="scientific">Halomarina rubra</name>
    <dbReference type="NCBI Taxonomy" id="2071873"/>
    <lineage>
        <taxon>Archaea</taxon>
        <taxon>Methanobacteriati</taxon>
        <taxon>Methanobacteriota</taxon>
        <taxon>Stenosarchaea group</taxon>
        <taxon>Halobacteria</taxon>
        <taxon>Halobacteriales</taxon>
        <taxon>Natronomonadaceae</taxon>
        <taxon>Halomarina</taxon>
    </lineage>
</organism>
<keyword evidence="1" id="KW-0472">Membrane</keyword>
<feature type="transmembrane region" description="Helical" evidence="1">
    <location>
        <begin position="48"/>
        <end position="66"/>
    </location>
</feature>
<sequence>MRHPVESVLRGASGSTCRAANVVALSLVGFVVTFALYAVGVFSVSGGVVFIPSHAAVVGMLAAAAAGLARGGLVAAWTVSFGVLYGFRADHVFLGLSYRPLLGRVAIFVEPESLAVYGIEAVIVGTIPFVVARGLRYGVTSLRE</sequence>
<feature type="transmembrane region" description="Helical" evidence="1">
    <location>
        <begin position="114"/>
        <end position="135"/>
    </location>
</feature>
<dbReference type="AlphaFoldDB" id="A0ABD6ASN9"/>
<dbReference type="Proteomes" id="UP001597187">
    <property type="component" value="Unassembled WGS sequence"/>
</dbReference>
<gene>
    <name evidence="2" type="ORF">ACFSBT_04545</name>
</gene>
<evidence type="ECO:0000313" key="3">
    <source>
        <dbReference type="Proteomes" id="UP001597187"/>
    </source>
</evidence>
<feature type="transmembrane region" description="Helical" evidence="1">
    <location>
        <begin position="73"/>
        <end position="94"/>
    </location>
</feature>
<proteinExistence type="predicted"/>
<accession>A0ABD6ASN9</accession>
<name>A0ABD6ASN9_9EURY</name>
<protein>
    <submittedName>
        <fullName evidence="2">Uncharacterized protein</fullName>
    </submittedName>
</protein>
<evidence type="ECO:0000256" key="1">
    <source>
        <dbReference type="SAM" id="Phobius"/>
    </source>
</evidence>
<keyword evidence="1" id="KW-0812">Transmembrane</keyword>
<keyword evidence="3" id="KW-1185">Reference proteome</keyword>